<sequence length="601" mass="64829">MNALRTELTSCILAPWIAESHPDDRSPGNPPETDVAQPGGAVLARDDGVQQVAGRADGVLAGLGRQRLYHGGAHEPDPSCNPGVIGIIAPRVFASRVTLGEHGRPVLDLEGVDDKADALEGVSHPGGRGEEPGAGVSGLLQRQAMEHERSQQGSVDLRDVAVAAHFEDKDATGPEAVEDGLQDGDSGAGVSQDPMQRCVGHSINRQPNTSHHNTRIRRAVDDVGLSEQPAVEHPEGRWGRGSRQPRARSLDHGRRRVESQHGADGRDEPGRELAVAAADIEHSVLAARLQQLQHRVRQPGHEARRRFLNRPPRRQKPLSRTSEDQLSFSSPCISVSPLCVLFVSALSCVSVTARRRHQARRPRSACSHRAAKLAKGAARDRRSIEAAVDALSGREGGREKRAGDGRAAEEVLVEVKVKMPARDETDGRLEDGNLCHSLLLLCLLLQHPQCLMEPADGRSDDSDRYEQPQKNDDHGQKKNDGNEPFPALPELPGPPETLEMATLSIPNTPNTANTANTLNSPASPASPASRSSSPISVASGELGIVASRRPTTESVLTTASRQPSGPFAGLQRFWWAHISIRVPRKQNRDHFGTPNTSIYID</sequence>
<organism evidence="2 3">
    <name type="scientific">Trichophyton verrucosum (strain HKI 0517)</name>
    <dbReference type="NCBI Taxonomy" id="663202"/>
    <lineage>
        <taxon>Eukaryota</taxon>
        <taxon>Fungi</taxon>
        <taxon>Dikarya</taxon>
        <taxon>Ascomycota</taxon>
        <taxon>Pezizomycotina</taxon>
        <taxon>Eurotiomycetes</taxon>
        <taxon>Eurotiomycetidae</taxon>
        <taxon>Onygenales</taxon>
        <taxon>Arthrodermataceae</taxon>
        <taxon>Trichophyton</taxon>
    </lineage>
</organism>
<feature type="region of interest" description="Disordered" evidence="1">
    <location>
        <begin position="295"/>
        <end position="326"/>
    </location>
</feature>
<feature type="region of interest" description="Disordered" evidence="1">
    <location>
        <begin position="18"/>
        <end position="39"/>
    </location>
</feature>
<feature type="compositionally biased region" description="Pro residues" evidence="1">
    <location>
        <begin position="486"/>
        <end position="495"/>
    </location>
</feature>
<dbReference type="HOGENOM" id="CLU_454311_0_0_1"/>
<feature type="compositionally biased region" description="Basic and acidic residues" evidence="1">
    <location>
        <begin position="455"/>
        <end position="481"/>
    </location>
</feature>
<keyword evidence="3" id="KW-1185">Reference proteome</keyword>
<feature type="compositionally biased region" description="Low complexity" evidence="1">
    <location>
        <begin position="496"/>
        <end position="539"/>
    </location>
</feature>
<dbReference type="AlphaFoldDB" id="D4D6Z1"/>
<dbReference type="EMBL" id="ACYE01000147">
    <property type="protein sequence ID" value="EFE42429.1"/>
    <property type="molecule type" value="Genomic_DNA"/>
</dbReference>
<name>D4D6Z1_TRIVH</name>
<reference evidence="3" key="1">
    <citation type="journal article" date="2011" name="Genome Biol.">
        <title>Comparative and functional genomics provide insights into the pathogenicity of dermatophytic fungi.</title>
        <authorList>
            <person name="Burmester A."/>
            <person name="Shelest E."/>
            <person name="Gloeckner G."/>
            <person name="Heddergott C."/>
            <person name="Schindler S."/>
            <person name="Staib P."/>
            <person name="Heidel A."/>
            <person name="Felder M."/>
            <person name="Petzold A."/>
            <person name="Szafranski K."/>
            <person name="Feuermann M."/>
            <person name="Pedruzzi I."/>
            <person name="Priebe S."/>
            <person name="Groth M."/>
            <person name="Winkler R."/>
            <person name="Li W."/>
            <person name="Kniemeyer O."/>
            <person name="Schroeckh V."/>
            <person name="Hertweck C."/>
            <person name="Hube B."/>
            <person name="White T.C."/>
            <person name="Platzer M."/>
            <person name="Guthke R."/>
            <person name="Heitman J."/>
            <person name="Woestemeyer J."/>
            <person name="Zipfel P.F."/>
            <person name="Monod M."/>
            <person name="Brakhage A.A."/>
        </authorList>
    </citation>
    <scope>NUCLEOTIDE SEQUENCE [LARGE SCALE GENOMIC DNA]</scope>
    <source>
        <strain evidence="3">HKI 0517</strain>
    </source>
</reference>
<dbReference type="RefSeq" id="XP_003023047.1">
    <property type="nucleotide sequence ID" value="XM_003023001.1"/>
</dbReference>
<dbReference type="OrthoDB" id="199599at2759"/>
<feature type="compositionally biased region" description="Basic and acidic residues" evidence="1">
    <location>
        <begin position="248"/>
        <end position="269"/>
    </location>
</feature>
<dbReference type="Proteomes" id="UP000008383">
    <property type="component" value="Unassembled WGS sequence"/>
</dbReference>
<feature type="compositionally biased region" description="Basic residues" evidence="1">
    <location>
        <begin position="295"/>
        <end position="317"/>
    </location>
</feature>
<feature type="region of interest" description="Disordered" evidence="1">
    <location>
        <begin position="167"/>
        <end position="269"/>
    </location>
</feature>
<dbReference type="KEGG" id="tve:TRV_02869"/>
<evidence type="ECO:0000313" key="2">
    <source>
        <dbReference type="EMBL" id="EFE42429.1"/>
    </source>
</evidence>
<feature type="region of interest" description="Disordered" evidence="1">
    <location>
        <begin position="454"/>
        <end position="563"/>
    </location>
</feature>
<comment type="caution">
    <text evidence="2">The sequence shown here is derived from an EMBL/GenBank/DDBJ whole genome shotgun (WGS) entry which is preliminary data.</text>
</comment>
<accession>D4D6Z1</accession>
<evidence type="ECO:0000256" key="1">
    <source>
        <dbReference type="SAM" id="MobiDB-lite"/>
    </source>
</evidence>
<dbReference type="GeneID" id="9583067"/>
<feature type="compositionally biased region" description="Polar residues" evidence="1">
    <location>
        <begin position="552"/>
        <end position="563"/>
    </location>
</feature>
<gene>
    <name evidence="2" type="ORF">TRV_02869</name>
</gene>
<protein>
    <submittedName>
        <fullName evidence="2">Uncharacterized protein</fullName>
    </submittedName>
</protein>
<proteinExistence type="predicted"/>
<evidence type="ECO:0000313" key="3">
    <source>
        <dbReference type="Proteomes" id="UP000008383"/>
    </source>
</evidence>